<keyword evidence="2" id="KW-0472">Membrane</keyword>
<accession>A0ABN3XNZ6</accession>
<dbReference type="Proteomes" id="UP001500403">
    <property type="component" value="Unassembled WGS sequence"/>
</dbReference>
<keyword evidence="4" id="KW-1185">Reference proteome</keyword>
<keyword evidence="2" id="KW-0812">Transmembrane</keyword>
<evidence type="ECO:0000256" key="1">
    <source>
        <dbReference type="SAM" id="MobiDB-lite"/>
    </source>
</evidence>
<evidence type="ECO:0000313" key="3">
    <source>
        <dbReference type="EMBL" id="GAA2965804.1"/>
    </source>
</evidence>
<sequence length="120" mass="12297">MVLIAVFGVAPLVAVPLSGLAARTLLPARSTADSDILVRTAVPALSVSVSLFAALFADGRHVSFPRLGEYGKNPARAPGPGIPLASVVRPCSHTAPPVPAGRSSFLSDVHPSKENGHART</sequence>
<name>A0ABN3XNZ6_9ACTN</name>
<organism evidence="3 4">
    <name type="scientific">Streptomyces enissocaesilis</name>
    <dbReference type="NCBI Taxonomy" id="332589"/>
    <lineage>
        <taxon>Bacteria</taxon>
        <taxon>Bacillati</taxon>
        <taxon>Actinomycetota</taxon>
        <taxon>Actinomycetes</taxon>
        <taxon>Kitasatosporales</taxon>
        <taxon>Streptomycetaceae</taxon>
        <taxon>Streptomyces</taxon>
        <taxon>Streptomyces rochei group</taxon>
    </lineage>
</organism>
<dbReference type="RefSeq" id="WP_344499288.1">
    <property type="nucleotide sequence ID" value="NZ_BAAAUD010000056.1"/>
</dbReference>
<dbReference type="EMBL" id="BAAAUD010000056">
    <property type="protein sequence ID" value="GAA2965804.1"/>
    <property type="molecule type" value="Genomic_DNA"/>
</dbReference>
<evidence type="ECO:0000313" key="4">
    <source>
        <dbReference type="Proteomes" id="UP001500403"/>
    </source>
</evidence>
<evidence type="ECO:0008006" key="5">
    <source>
        <dbReference type="Google" id="ProtNLM"/>
    </source>
</evidence>
<keyword evidence="2" id="KW-1133">Transmembrane helix</keyword>
<feature type="region of interest" description="Disordered" evidence="1">
    <location>
        <begin position="93"/>
        <end position="120"/>
    </location>
</feature>
<comment type="caution">
    <text evidence="3">The sequence shown here is derived from an EMBL/GenBank/DDBJ whole genome shotgun (WGS) entry which is preliminary data.</text>
</comment>
<feature type="compositionally biased region" description="Basic and acidic residues" evidence="1">
    <location>
        <begin position="110"/>
        <end position="120"/>
    </location>
</feature>
<reference evidence="3 4" key="1">
    <citation type="journal article" date="2019" name="Int. J. Syst. Evol. Microbiol.">
        <title>The Global Catalogue of Microorganisms (GCM) 10K type strain sequencing project: providing services to taxonomists for standard genome sequencing and annotation.</title>
        <authorList>
            <consortium name="The Broad Institute Genomics Platform"/>
            <consortium name="The Broad Institute Genome Sequencing Center for Infectious Disease"/>
            <person name="Wu L."/>
            <person name="Ma J."/>
        </authorList>
    </citation>
    <scope>NUCLEOTIDE SEQUENCE [LARGE SCALE GENOMIC DNA]</scope>
    <source>
        <strain evidence="3 4">JCM 9088</strain>
    </source>
</reference>
<feature type="transmembrane region" description="Helical" evidence="2">
    <location>
        <begin position="37"/>
        <end position="57"/>
    </location>
</feature>
<protein>
    <recommendedName>
        <fullName evidence="5">ABC transmembrane type-1 domain-containing protein</fullName>
    </recommendedName>
</protein>
<proteinExistence type="predicted"/>
<evidence type="ECO:0000256" key="2">
    <source>
        <dbReference type="SAM" id="Phobius"/>
    </source>
</evidence>
<gene>
    <name evidence="3" type="ORF">GCM10010446_59370</name>
</gene>